<keyword evidence="1" id="KW-0472">Membrane</keyword>
<gene>
    <name evidence="2" type="ORF">A6X21_07730</name>
</gene>
<dbReference type="AlphaFoldDB" id="A0A1C3E8J5"/>
<keyword evidence="1" id="KW-1133">Transmembrane helix</keyword>
<evidence type="ECO:0000256" key="1">
    <source>
        <dbReference type="SAM" id="Phobius"/>
    </source>
</evidence>
<keyword evidence="1" id="KW-0812">Transmembrane</keyword>
<comment type="caution">
    <text evidence="2">The sequence shown here is derived from an EMBL/GenBank/DDBJ whole genome shotgun (WGS) entry which is preliminary data.</text>
</comment>
<dbReference type="Proteomes" id="UP000094828">
    <property type="component" value="Unassembled WGS sequence"/>
</dbReference>
<name>A0A1C3E8J5_9PLAN</name>
<accession>A0A1C3E8J5</accession>
<organism evidence="2 3">
    <name type="scientific">Planctopirus hydrillae</name>
    <dbReference type="NCBI Taxonomy" id="1841610"/>
    <lineage>
        <taxon>Bacteria</taxon>
        <taxon>Pseudomonadati</taxon>
        <taxon>Planctomycetota</taxon>
        <taxon>Planctomycetia</taxon>
        <taxon>Planctomycetales</taxon>
        <taxon>Planctomycetaceae</taxon>
        <taxon>Planctopirus</taxon>
    </lineage>
</organism>
<proteinExistence type="predicted"/>
<protein>
    <submittedName>
        <fullName evidence="2">Uncharacterized protein</fullName>
    </submittedName>
</protein>
<evidence type="ECO:0000313" key="2">
    <source>
        <dbReference type="EMBL" id="ODA29560.1"/>
    </source>
</evidence>
<dbReference type="STRING" id="1841610.A6X21_07730"/>
<keyword evidence="3" id="KW-1185">Reference proteome</keyword>
<sequence>MVMIHFMNIGLINIAQDRINVGQLCKCLSIIISAFLVAAGLAKTGGCDDGVEWIKNTSKALHRIEEVTRKNFERVQTWRGRFRYQSYDLYEGEAALQLASRLAPGKRVDIPFVYVTSGFHDFAVNVPKSSFFCRSVQDDLPQFRNLISGANLDFRAGLHSVTEVVTPEKTLLVDPVRRRSRIEGFPDLGDPGENYSMGEVIATESTEIRGWGGNFDARKVFGYNEPIWMEIGAMASGVEKITAVYIKEAMAGLSVDEIPNGDHVDLVYEKRPKGRRVKIVFSGAVGHCPVSYAVYRRVESSDNEAGEEYLSELQTWDYVQEGDIFLPARVVRKQMKPDGTLFNEYGLRVESSELNVDLGPDAFTYKWLALKDGDHLFDETAYKLFRMNGGSLVEIPPTLGGGISGVNSQRPVSSGFRTAVFILLNFVVVASVLFFVIWRRLRPTNRTS</sequence>
<dbReference type="EMBL" id="LYDR01000127">
    <property type="protein sequence ID" value="ODA29560.1"/>
    <property type="molecule type" value="Genomic_DNA"/>
</dbReference>
<reference evidence="2 3" key="1">
    <citation type="submission" date="2016-05" db="EMBL/GenBank/DDBJ databases">
        <title>Genomic and physiological characterization of Planctopirus sp. isolated from fresh water lake.</title>
        <authorList>
            <person name="Subhash Y."/>
            <person name="Ramana C."/>
        </authorList>
    </citation>
    <scope>NUCLEOTIDE SEQUENCE [LARGE SCALE GENOMIC DNA]</scope>
    <source>
        <strain evidence="2 3">JC280</strain>
    </source>
</reference>
<feature type="transmembrane region" description="Helical" evidence="1">
    <location>
        <begin position="419"/>
        <end position="438"/>
    </location>
</feature>
<evidence type="ECO:0000313" key="3">
    <source>
        <dbReference type="Proteomes" id="UP000094828"/>
    </source>
</evidence>